<organism evidence="2 3">
    <name type="scientific">Terrisporobacter hibernicus</name>
    <dbReference type="NCBI Taxonomy" id="2813371"/>
    <lineage>
        <taxon>Bacteria</taxon>
        <taxon>Bacillati</taxon>
        <taxon>Bacillota</taxon>
        <taxon>Clostridia</taxon>
        <taxon>Peptostreptococcales</taxon>
        <taxon>Peptostreptococcaceae</taxon>
        <taxon>Terrisporobacter</taxon>
    </lineage>
</organism>
<dbReference type="Pfam" id="PF19640">
    <property type="entry name" value="DUF6143"/>
    <property type="match status" value="1"/>
</dbReference>
<dbReference type="EMBL" id="CP081135">
    <property type="protein sequence ID" value="UEL48024.1"/>
    <property type="molecule type" value="Genomic_DNA"/>
</dbReference>
<proteinExistence type="predicted"/>
<dbReference type="KEGG" id="tem:JW646_00810"/>
<protein>
    <submittedName>
        <fullName evidence="2">Uncharacterized protein</fullName>
    </submittedName>
</protein>
<dbReference type="RefSeq" id="WP_074917558.1">
    <property type="nucleotide sequence ID" value="NZ_CP081135.1"/>
</dbReference>
<name>A0AAX2ZFD5_9FIRM</name>
<reference evidence="2 3" key="1">
    <citation type="journal article" date="2023" name="Int. J. Syst. Evol. Microbiol.">
        <title>Terrisporobacter hibernicus sp. nov., isolated from bovine faeces in Northern Ireland.</title>
        <authorList>
            <person name="Mitchell M."/>
            <person name="Nguyen S.V."/>
            <person name="Connor M."/>
            <person name="Fairley D.J."/>
            <person name="Donoghue O."/>
            <person name="Marshall H."/>
            <person name="Koolman L."/>
            <person name="McMullan G."/>
            <person name="Schaffer K.E."/>
            <person name="McGrath J.W."/>
            <person name="Fanning S."/>
        </authorList>
    </citation>
    <scope>NUCLEOTIDE SEQUENCE [LARGE SCALE GENOMIC DNA]</scope>
    <source>
        <strain evidence="2 3">MCA3</strain>
    </source>
</reference>
<evidence type="ECO:0000313" key="2">
    <source>
        <dbReference type="EMBL" id="UEL48024.1"/>
    </source>
</evidence>
<evidence type="ECO:0000313" key="3">
    <source>
        <dbReference type="Proteomes" id="UP001198983"/>
    </source>
</evidence>
<feature type="compositionally biased region" description="Low complexity" evidence="1">
    <location>
        <begin position="10"/>
        <end position="21"/>
    </location>
</feature>
<keyword evidence="3" id="KW-1185">Reference proteome</keyword>
<dbReference type="Proteomes" id="UP001198983">
    <property type="component" value="Chromosome"/>
</dbReference>
<dbReference type="InterPro" id="IPR046141">
    <property type="entry name" value="DUF6143"/>
</dbReference>
<accession>A0AAX2ZFD5</accession>
<dbReference type="AlphaFoldDB" id="A0AAX2ZFD5"/>
<feature type="region of interest" description="Disordered" evidence="1">
    <location>
        <begin position="1"/>
        <end position="21"/>
    </location>
</feature>
<gene>
    <name evidence="2" type="ORF">JW646_00810</name>
</gene>
<evidence type="ECO:0000256" key="1">
    <source>
        <dbReference type="SAM" id="MobiDB-lite"/>
    </source>
</evidence>
<sequence>MKITQNQYINKSKPSKNTNNSEIPSTINYSCDISNGYIQTKNLSLFNGVSEEMDCGGNSTFDCAYLLLSNPKKSNVNIYVKSSVISNLSSSPVISKIYYCVEDVIGNLESSSNTTITNSNSCGSMPTGKIFFGNDIEKIYGIYGQNLIIPPYNMHISNENGGVVISPGFSYLFEISPVKEEITSNFVMSFSWWEEPLSSFFD</sequence>